<evidence type="ECO:0000256" key="1">
    <source>
        <dbReference type="SAM" id="MobiDB-lite"/>
    </source>
</evidence>
<feature type="region of interest" description="Disordered" evidence="1">
    <location>
        <begin position="1"/>
        <end position="32"/>
    </location>
</feature>
<dbReference type="EMBL" id="LR796157">
    <property type="protein sequence ID" value="CAB4122236.1"/>
    <property type="molecule type" value="Genomic_DNA"/>
</dbReference>
<evidence type="ECO:0000313" key="2">
    <source>
        <dbReference type="EMBL" id="CAB4122236.1"/>
    </source>
</evidence>
<protein>
    <submittedName>
        <fullName evidence="2">Uncharacterized protein</fullName>
    </submittedName>
</protein>
<organism evidence="2">
    <name type="scientific">uncultured Caudovirales phage</name>
    <dbReference type="NCBI Taxonomy" id="2100421"/>
    <lineage>
        <taxon>Viruses</taxon>
        <taxon>Duplodnaviria</taxon>
        <taxon>Heunggongvirae</taxon>
        <taxon>Uroviricota</taxon>
        <taxon>Caudoviricetes</taxon>
        <taxon>Peduoviridae</taxon>
        <taxon>Maltschvirus</taxon>
        <taxon>Maltschvirus maltsch</taxon>
    </lineage>
</organism>
<name>A0A6J5KM38_9CAUD</name>
<accession>A0A6J5KM38</accession>
<sequence>MAENIAPTPQFPERVGTSYERKFSPASTGLRGPLRFEEGIATDTDVPNDFQLGLDQGYDTPAGRPNHNMNVMEKYAEETMKERAHVGSASWVEAPTYLGEFAQGNFGDHSEIVIEEVVRSGGRYGRMNPASVQD</sequence>
<proteinExistence type="predicted"/>
<gene>
    <name evidence="2" type="ORF">UFOVP27_118</name>
</gene>
<reference evidence="2" key="1">
    <citation type="submission" date="2020-04" db="EMBL/GenBank/DDBJ databases">
        <authorList>
            <person name="Chiriac C."/>
            <person name="Salcher M."/>
            <person name="Ghai R."/>
            <person name="Kavagutti S V."/>
        </authorList>
    </citation>
    <scope>NUCLEOTIDE SEQUENCE</scope>
</reference>